<evidence type="ECO:0000256" key="1">
    <source>
        <dbReference type="SAM" id="MobiDB-lite"/>
    </source>
</evidence>
<evidence type="ECO:0000313" key="2">
    <source>
        <dbReference type="EMBL" id="KAH7272301.1"/>
    </source>
</evidence>
<evidence type="ECO:0000313" key="3">
    <source>
        <dbReference type="Proteomes" id="UP000736672"/>
    </source>
</evidence>
<reference evidence="2" key="1">
    <citation type="journal article" date="2021" name="Nat. Commun.">
        <title>Genetic determinants of endophytism in the Arabidopsis root mycobiome.</title>
        <authorList>
            <person name="Mesny F."/>
            <person name="Miyauchi S."/>
            <person name="Thiergart T."/>
            <person name="Pickel B."/>
            <person name="Atanasova L."/>
            <person name="Karlsson M."/>
            <person name="Huettel B."/>
            <person name="Barry K.W."/>
            <person name="Haridas S."/>
            <person name="Chen C."/>
            <person name="Bauer D."/>
            <person name="Andreopoulos W."/>
            <person name="Pangilinan J."/>
            <person name="LaButti K."/>
            <person name="Riley R."/>
            <person name="Lipzen A."/>
            <person name="Clum A."/>
            <person name="Drula E."/>
            <person name="Henrissat B."/>
            <person name="Kohler A."/>
            <person name="Grigoriev I.V."/>
            <person name="Martin F.M."/>
            <person name="Hacquard S."/>
        </authorList>
    </citation>
    <scope>NUCLEOTIDE SEQUENCE</scope>
    <source>
        <strain evidence="2">FSSC 5 MPI-SDFR-AT-0091</strain>
    </source>
</reference>
<organism evidence="2 3">
    <name type="scientific">Fusarium solani</name>
    <name type="common">Filamentous fungus</name>
    <dbReference type="NCBI Taxonomy" id="169388"/>
    <lineage>
        <taxon>Eukaryota</taxon>
        <taxon>Fungi</taxon>
        <taxon>Dikarya</taxon>
        <taxon>Ascomycota</taxon>
        <taxon>Pezizomycotina</taxon>
        <taxon>Sordariomycetes</taxon>
        <taxon>Hypocreomycetidae</taxon>
        <taxon>Hypocreales</taxon>
        <taxon>Nectriaceae</taxon>
        <taxon>Fusarium</taxon>
        <taxon>Fusarium solani species complex</taxon>
    </lineage>
</organism>
<proteinExistence type="predicted"/>
<protein>
    <submittedName>
        <fullName evidence="2">Uncharacterized protein</fullName>
    </submittedName>
</protein>
<accession>A0A9P9RAE5</accession>
<comment type="caution">
    <text evidence="2">The sequence shown here is derived from an EMBL/GenBank/DDBJ whole genome shotgun (WGS) entry which is preliminary data.</text>
</comment>
<keyword evidence="3" id="KW-1185">Reference proteome</keyword>
<gene>
    <name evidence="2" type="ORF">B0J15DRAFT_173412</name>
</gene>
<name>A0A9P9RAE5_FUSSL</name>
<dbReference type="EMBL" id="JAGTJS010000003">
    <property type="protein sequence ID" value="KAH7272301.1"/>
    <property type="molecule type" value="Genomic_DNA"/>
</dbReference>
<sequence>MVPIVKVVFSETASKSPGAKSPVGSRFGWFLLLQTLTDFILHLQIIQRNHRNTKLRLSRSRKHQDNHQRLEIHRIYRIPAPTTSPRTLACVWRCLHDSQGRQNDEISPEPSEENRIIILVPVHTHTQADRWRETVRKSLSLHEQRIDGTTKASITLRNVSASPKAFKVRPSGISRLVHPSGGRIERHYHGCDCLRSSPQANLIPPRSTNLIENSEDRSVIS</sequence>
<feature type="region of interest" description="Disordered" evidence="1">
    <location>
        <begin position="197"/>
        <end position="221"/>
    </location>
</feature>
<feature type="compositionally biased region" description="Polar residues" evidence="1">
    <location>
        <begin position="197"/>
        <end position="212"/>
    </location>
</feature>
<dbReference type="AlphaFoldDB" id="A0A9P9RAE5"/>
<dbReference type="Proteomes" id="UP000736672">
    <property type="component" value="Unassembled WGS sequence"/>
</dbReference>